<keyword evidence="2" id="KW-1133">Transmembrane helix</keyword>
<proteinExistence type="predicted"/>
<dbReference type="Gene3D" id="1.20.1280.50">
    <property type="match status" value="2"/>
</dbReference>
<evidence type="ECO:0000256" key="1">
    <source>
        <dbReference type="SAM" id="MobiDB-lite"/>
    </source>
</evidence>
<dbReference type="InterPro" id="IPR036047">
    <property type="entry name" value="F-box-like_dom_sf"/>
</dbReference>
<dbReference type="InterPro" id="IPR053781">
    <property type="entry name" value="F-box_AtFBL13-like"/>
</dbReference>
<dbReference type="SMART" id="SM00256">
    <property type="entry name" value="FBOX"/>
    <property type="match status" value="3"/>
</dbReference>
<dbReference type="InterPro" id="IPR053197">
    <property type="entry name" value="F-box_SCFL_complex_component"/>
</dbReference>
<feature type="domain" description="F-box" evidence="3">
    <location>
        <begin position="701"/>
        <end position="737"/>
    </location>
</feature>
<feature type="region of interest" description="Disordered" evidence="1">
    <location>
        <begin position="664"/>
        <end position="693"/>
    </location>
</feature>
<evidence type="ECO:0000256" key="2">
    <source>
        <dbReference type="SAM" id="Phobius"/>
    </source>
</evidence>
<name>A0A0D9W5B7_9ORYZ</name>
<dbReference type="Gene3D" id="3.80.10.10">
    <property type="entry name" value="Ribonuclease Inhibitor"/>
    <property type="match status" value="2"/>
</dbReference>
<evidence type="ECO:0000259" key="3">
    <source>
        <dbReference type="PROSITE" id="PS50181"/>
    </source>
</evidence>
<reference evidence="4" key="3">
    <citation type="submission" date="2015-04" db="UniProtKB">
        <authorList>
            <consortium name="EnsemblPlants"/>
        </authorList>
    </citation>
    <scope>IDENTIFICATION</scope>
</reference>
<keyword evidence="2" id="KW-0812">Transmembrane</keyword>
<keyword evidence="2" id="KW-0472">Membrane</keyword>
<feature type="transmembrane region" description="Helical" evidence="2">
    <location>
        <begin position="1022"/>
        <end position="1044"/>
    </location>
</feature>
<dbReference type="SUPFAM" id="SSF52047">
    <property type="entry name" value="RNI-like"/>
    <property type="match status" value="2"/>
</dbReference>
<protein>
    <recommendedName>
        <fullName evidence="3">F-box domain-containing protein</fullName>
    </recommendedName>
</protein>
<dbReference type="InterPro" id="IPR055411">
    <property type="entry name" value="LRR_FXL15/At3g58940/PEG3-like"/>
</dbReference>
<evidence type="ECO:0000313" key="4">
    <source>
        <dbReference type="EnsemblPlants" id="LPERR04G10460.2"/>
    </source>
</evidence>
<dbReference type="AlphaFoldDB" id="A0A0D9W5B7"/>
<dbReference type="STRING" id="77586.A0A0D9W5B7"/>
<feature type="domain" description="F-box" evidence="3">
    <location>
        <begin position="252"/>
        <end position="288"/>
    </location>
</feature>
<dbReference type="Pfam" id="PF00646">
    <property type="entry name" value="F-box"/>
    <property type="match status" value="3"/>
</dbReference>
<organism evidence="4 5">
    <name type="scientific">Leersia perrieri</name>
    <dbReference type="NCBI Taxonomy" id="77586"/>
    <lineage>
        <taxon>Eukaryota</taxon>
        <taxon>Viridiplantae</taxon>
        <taxon>Streptophyta</taxon>
        <taxon>Embryophyta</taxon>
        <taxon>Tracheophyta</taxon>
        <taxon>Spermatophyta</taxon>
        <taxon>Magnoliopsida</taxon>
        <taxon>Liliopsida</taxon>
        <taxon>Poales</taxon>
        <taxon>Poaceae</taxon>
        <taxon>BOP clade</taxon>
        <taxon>Oryzoideae</taxon>
        <taxon>Oryzeae</taxon>
        <taxon>Oryzinae</taxon>
        <taxon>Leersia</taxon>
    </lineage>
</organism>
<sequence>MWVYSMCLKYELPHLGSSTCRLKRLCLSSVTLGSCFAEQLRTGCPLRCCRIEFCNIQSGTLKNLVMYVCSSRTFDGLVIRTPRLASLRLLIKIRNGVSLHEVNSLMQASIDVSNCQISPRGEAMLPGGLFSVTNLELRDTAILDKQFDKIPVFSNLKTLLLYHSLQDKGTLSDKLKVIGRLLQKSPNLEKLTLQGCRFLEGSETEKAKQKTSTFMCLKSQDQVSFQCEKLKLIEMAPVSKRVCTGEGGGSTGDRLSSLPDGLLHAILSSLTTKQAVQMGVLSKRWTDLWRSVPRLCLDNGDFLGEGKEKWGRCGTATTSTMAAAAAPPSKCARVVIAGSSDDIDRLSDMPEEILHAIISFLPANQAVQTCVLSSRWRDLWTTMPNIDIDQHNLAAGGGKLHQQFDKLESFAYPFLLSHRGGTIERLRVSVTNPGRGGDADLRHVTRWVHGGVRRFPATVEVNVPPPSAWLRRRLDIGLPACSTGECYYRRLRRLSLAGVSLDGRFAALVRRRFTALEELELRGCDTGFEEIASATLARLVVHGCGAGAGGGGKMVVTAPRLASLHVLLPRGNCAGLVVNEAARLVAASVSLRPSATTRAQRRAVACLFNVTSLFLLNRADGETDTDIQDFIPDPHDFNTSWCPNLKVTEIKGDLHLARGGGGDAGGSLSLTRDGDAAKRMEEMPPEPVPKRSRAGTAIASDDHLSALPDGVLHVILSFLPALEMVRTTVLSRRWRDLWCYTPYINIDQRELGIQVRYNLRPPEEKWAKFENFTTNMLLFHCNTVFLDKFRLYAQSQHSRDVEKWIRRGIKYSPRVLKILTPGYDRLPLQLPHLGSSVRRLKSLHLFNVTLDDQFAEMLISDRSVLEKLKLETCSIYFQNIVSSTLKKLALESCVHYTSHPTVISAPCLESLDLHIQHICYRNGISLCEMASLVEVSINIEGMEYFTEENQCSLLVSLVNVTTLELSGFNTTAFLGENPNQFPKYPCMRTLSLGFCFLDEYDLGDKLEALGSFLENALCLEKLTLICCMVCILVLSISLSPVAWISSYMDFACQKFNGNPDTEWDTERKIINLHQYDMKTFKCPKLKLVEFCYEDDTNHRLTELVWCLGRMLPNTSIKIIRY</sequence>
<dbReference type="PANTHER" id="PTHR34223:SF70">
    <property type="entry name" value="F-BOX DOMAIN-CONTAINING PROTEIN"/>
    <property type="match status" value="1"/>
</dbReference>
<dbReference type="SUPFAM" id="SSF81383">
    <property type="entry name" value="F-box domain"/>
    <property type="match status" value="3"/>
</dbReference>
<dbReference type="InterPro" id="IPR001810">
    <property type="entry name" value="F-box_dom"/>
</dbReference>
<dbReference type="Pfam" id="PF24758">
    <property type="entry name" value="LRR_At5g56370"/>
    <property type="match status" value="1"/>
</dbReference>
<reference evidence="5" key="2">
    <citation type="submission" date="2013-12" db="EMBL/GenBank/DDBJ databases">
        <authorList>
            <person name="Yu Y."/>
            <person name="Lee S."/>
            <person name="de Baynast K."/>
            <person name="Wissotski M."/>
            <person name="Liu L."/>
            <person name="Talag J."/>
            <person name="Goicoechea J."/>
            <person name="Angelova A."/>
            <person name="Jetty R."/>
            <person name="Kudrna D."/>
            <person name="Golser W."/>
            <person name="Rivera L."/>
            <person name="Zhang J."/>
            <person name="Wing R."/>
        </authorList>
    </citation>
    <scope>NUCLEOTIDE SEQUENCE</scope>
</reference>
<dbReference type="EnsemblPlants" id="LPERR04G10460.2">
    <property type="protein sequence ID" value="LPERR04G10460.2"/>
    <property type="gene ID" value="LPERR04G10460"/>
</dbReference>
<dbReference type="eggNOG" id="ENOG502SVTR">
    <property type="taxonomic scope" value="Eukaryota"/>
</dbReference>
<dbReference type="InterPro" id="IPR032675">
    <property type="entry name" value="LRR_dom_sf"/>
</dbReference>
<accession>A0A0D9W5B7</accession>
<keyword evidence="5" id="KW-1185">Reference proteome</keyword>
<dbReference type="Gramene" id="LPERR04G10460.2">
    <property type="protein sequence ID" value="LPERR04G10460.2"/>
    <property type="gene ID" value="LPERR04G10460"/>
</dbReference>
<feature type="domain" description="F-box" evidence="3">
    <location>
        <begin position="343"/>
        <end position="379"/>
    </location>
</feature>
<dbReference type="PROSITE" id="PS50181">
    <property type="entry name" value="FBOX"/>
    <property type="match status" value="3"/>
</dbReference>
<dbReference type="PANTHER" id="PTHR34223">
    <property type="entry name" value="OS11G0201299 PROTEIN"/>
    <property type="match status" value="1"/>
</dbReference>
<dbReference type="Proteomes" id="UP000032180">
    <property type="component" value="Chromosome 4"/>
</dbReference>
<feature type="compositionally biased region" description="Basic and acidic residues" evidence="1">
    <location>
        <begin position="672"/>
        <end position="682"/>
    </location>
</feature>
<dbReference type="CDD" id="cd22160">
    <property type="entry name" value="F-box_AtFBL13-like"/>
    <property type="match status" value="2"/>
</dbReference>
<reference evidence="4 5" key="1">
    <citation type="submission" date="2012-08" db="EMBL/GenBank/DDBJ databases">
        <title>Oryza genome evolution.</title>
        <authorList>
            <person name="Wing R.A."/>
        </authorList>
    </citation>
    <scope>NUCLEOTIDE SEQUENCE</scope>
</reference>
<evidence type="ECO:0000313" key="5">
    <source>
        <dbReference type="Proteomes" id="UP000032180"/>
    </source>
</evidence>